<dbReference type="InterPro" id="IPR023346">
    <property type="entry name" value="Lysozyme-like_dom_sf"/>
</dbReference>
<evidence type="ECO:0000313" key="13">
    <source>
        <dbReference type="EMBL" id="MDC5696104.1"/>
    </source>
</evidence>
<evidence type="ECO:0000256" key="6">
    <source>
        <dbReference type="ARBA" id="ARBA00023268"/>
    </source>
</evidence>
<feature type="domain" description="Glycosyl transferase family 51" evidence="12">
    <location>
        <begin position="130"/>
        <end position="305"/>
    </location>
</feature>
<proteinExistence type="predicted"/>
<comment type="catalytic activity">
    <reaction evidence="8">
        <text>[GlcNAc-(1-&gt;4)-Mur2Ac(oyl-L-Ala-gamma-D-Glu-L-Lys-D-Ala-D-Ala)](n)-di-trans,octa-cis-undecaprenyl diphosphate + beta-D-GlcNAc-(1-&gt;4)-Mur2Ac(oyl-L-Ala-gamma-D-Glu-L-Lys-D-Ala-D-Ala)-di-trans,octa-cis-undecaprenyl diphosphate = [GlcNAc-(1-&gt;4)-Mur2Ac(oyl-L-Ala-gamma-D-Glu-L-Lys-D-Ala-D-Ala)](n+1)-di-trans,octa-cis-undecaprenyl diphosphate + di-trans,octa-cis-undecaprenyl diphosphate + H(+)</text>
        <dbReference type="Rhea" id="RHEA:23708"/>
        <dbReference type="Rhea" id="RHEA-COMP:9602"/>
        <dbReference type="Rhea" id="RHEA-COMP:9603"/>
        <dbReference type="ChEBI" id="CHEBI:15378"/>
        <dbReference type="ChEBI" id="CHEBI:58405"/>
        <dbReference type="ChEBI" id="CHEBI:60033"/>
        <dbReference type="ChEBI" id="CHEBI:78435"/>
        <dbReference type="EC" id="2.4.99.28"/>
    </reaction>
</comment>
<name>A0ABT5GCV3_9MICO</name>
<reference evidence="13 14" key="1">
    <citation type="submission" date="2022-11" db="EMBL/GenBank/DDBJ databases">
        <title>Anaerobic phenanthrene biodegradation by a DNRA strain PheN6.</title>
        <authorList>
            <person name="Zhang Z."/>
        </authorList>
    </citation>
    <scope>NUCLEOTIDE SEQUENCE [LARGE SCALE GENOMIC DNA]</scope>
    <source>
        <strain evidence="13 14">PheN6</strain>
    </source>
</reference>
<protein>
    <submittedName>
        <fullName evidence="13">Penicillin-binding protein</fullName>
    </submittedName>
</protein>
<comment type="caution">
    <text evidence="13">The sequence shown here is derived from an EMBL/GenBank/DDBJ whole genome shotgun (WGS) entry which is preliminary data.</text>
</comment>
<comment type="catalytic activity">
    <reaction evidence="7">
        <text>Preferential cleavage: (Ac)2-L-Lys-D-Ala-|-D-Ala. Also transpeptidation of peptidyl-alanyl moieties that are N-acyl substituents of D-alanine.</text>
        <dbReference type="EC" id="3.4.16.4"/>
    </reaction>
</comment>
<feature type="region of interest" description="Disordered" evidence="9">
    <location>
        <begin position="688"/>
        <end position="766"/>
    </location>
</feature>
<feature type="compositionally biased region" description="Low complexity" evidence="9">
    <location>
        <begin position="699"/>
        <end position="726"/>
    </location>
</feature>
<evidence type="ECO:0000256" key="10">
    <source>
        <dbReference type="SAM" id="Phobius"/>
    </source>
</evidence>
<evidence type="ECO:0000256" key="3">
    <source>
        <dbReference type="ARBA" id="ARBA00022676"/>
    </source>
</evidence>
<dbReference type="SUPFAM" id="SSF53955">
    <property type="entry name" value="Lysozyme-like"/>
    <property type="match status" value="1"/>
</dbReference>
<feature type="transmembrane region" description="Helical" evidence="10">
    <location>
        <begin position="82"/>
        <end position="102"/>
    </location>
</feature>
<sequence>MTQSRREIRAAQLAAEKRSRRGAQPQRPDPSSGEPTADGALEFRAGGGGRGGRGGRGGAGGAGGDGKGRTGWKRWVIPTLKWGTLAGAVLFVLGILGVWFAYAKTDVPKPNEFASRQVSIIYYSDGKTEIDRIVQDEGNRQMVDLTKVPDFVQKAHIAAEDRTFYVNNGISVGGILRAVKTSLTGEAQVGGSTITQQYVKNYFLSQDRTIERKAREILIAIKIDGSMEKDQILQDYLNTIYYGRGAYGIQTAARAYFGKSVDKLTVGEGAVLASVINAPSLYDPAEGEKAEERLKQRYAYVLDGMVEEGWLTAAERAEHVELPKIKEYKGARLSKGTSGYITAEVKKELVRIGLTDQDIAKGGLRIVTTIDRKAQSNAVKAMAKNLPKGVQGGLVALKPGDGAVIAMYGGSDYSKRQLSNATQAIMQGGSNFKPFTVLAAVREGISTKTKFDGDSPKEFDGYPHPVNNYDDRDYGKVDMRRMIGRSINTAFVELNEKIGPEKTRQAAIAAGIPEKTLGLKNDLGNVLGTASPRVIDMASAYSTIAAQGVRSTPYVIAKVTTADGSYTYTAKPSTRRAFAKDVTADVTDAMTYTTKEGGTATKIGREFARPVAAKTGTSEENLSKWFSGFVPQMAVSVGTYKPTEDGQSSVSLSPEESVAPDGSTIPANIWLDFMQPTFEGVEVLPFPERAGIGDDDLPTETSTTTQPTTSTTTTTTTTAPTTTAPTKTPPGKPVDPTSTTTTADPSISVTIVPEETTTSTKPGNGN</sequence>
<dbReference type="InterPro" id="IPR050396">
    <property type="entry name" value="Glycosyltr_51/Transpeptidase"/>
</dbReference>
<dbReference type="EMBL" id="JAPFQL010000006">
    <property type="protein sequence ID" value="MDC5696104.1"/>
    <property type="molecule type" value="Genomic_DNA"/>
</dbReference>
<keyword evidence="5" id="KW-0378">Hydrolase</keyword>
<dbReference type="Gene3D" id="3.40.710.10">
    <property type="entry name" value="DD-peptidase/beta-lactamase superfamily"/>
    <property type="match status" value="1"/>
</dbReference>
<keyword evidence="4" id="KW-0808">Transferase</keyword>
<evidence type="ECO:0000256" key="7">
    <source>
        <dbReference type="ARBA" id="ARBA00034000"/>
    </source>
</evidence>
<dbReference type="InterPro" id="IPR001460">
    <property type="entry name" value="PCN-bd_Tpept"/>
</dbReference>
<feature type="compositionally biased region" description="Polar residues" evidence="9">
    <location>
        <begin position="743"/>
        <end position="766"/>
    </location>
</feature>
<gene>
    <name evidence="13" type="ORF">OO014_02455</name>
</gene>
<evidence type="ECO:0000256" key="4">
    <source>
        <dbReference type="ARBA" id="ARBA00022679"/>
    </source>
</evidence>
<feature type="domain" description="Penicillin-binding protein transpeptidase" evidence="11">
    <location>
        <begin position="392"/>
        <end position="643"/>
    </location>
</feature>
<evidence type="ECO:0000313" key="14">
    <source>
        <dbReference type="Proteomes" id="UP001150259"/>
    </source>
</evidence>
<evidence type="ECO:0000256" key="1">
    <source>
        <dbReference type="ARBA" id="ARBA00022645"/>
    </source>
</evidence>
<feature type="region of interest" description="Disordered" evidence="9">
    <location>
        <begin position="640"/>
        <end position="663"/>
    </location>
</feature>
<feature type="region of interest" description="Disordered" evidence="9">
    <location>
        <begin position="1"/>
        <end position="68"/>
    </location>
</feature>
<accession>A0ABT5GCV3</accession>
<dbReference type="InterPro" id="IPR012338">
    <property type="entry name" value="Beta-lactam/transpept-like"/>
</dbReference>
<dbReference type="PANTHER" id="PTHR32282">
    <property type="entry name" value="BINDING PROTEIN TRANSPEPTIDASE, PUTATIVE-RELATED"/>
    <property type="match status" value="1"/>
</dbReference>
<evidence type="ECO:0000256" key="9">
    <source>
        <dbReference type="SAM" id="MobiDB-lite"/>
    </source>
</evidence>
<feature type="compositionally biased region" description="Polar residues" evidence="9">
    <location>
        <begin position="645"/>
        <end position="654"/>
    </location>
</feature>
<feature type="compositionally biased region" description="Gly residues" evidence="9">
    <location>
        <begin position="45"/>
        <end position="65"/>
    </location>
</feature>
<keyword evidence="2" id="KW-0645">Protease</keyword>
<dbReference type="SUPFAM" id="SSF56601">
    <property type="entry name" value="beta-lactamase/transpeptidase-like"/>
    <property type="match status" value="1"/>
</dbReference>
<dbReference type="Pfam" id="PF00912">
    <property type="entry name" value="Transgly"/>
    <property type="match status" value="1"/>
</dbReference>
<dbReference type="InterPro" id="IPR001264">
    <property type="entry name" value="Glyco_trans_51"/>
</dbReference>
<evidence type="ECO:0000259" key="11">
    <source>
        <dbReference type="Pfam" id="PF00905"/>
    </source>
</evidence>
<dbReference type="Gene3D" id="1.10.3810.10">
    <property type="entry name" value="Biosynthetic peptidoglycan transglycosylase-like"/>
    <property type="match status" value="1"/>
</dbReference>
<keyword evidence="10" id="KW-0812">Transmembrane</keyword>
<evidence type="ECO:0000259" key="12">
    <source>
        <dbReference type="Pfam" id="PF00912"/>
    </source>
</evidence>
<keyword evidence="3" id="KW-0328">Glycosyltransferase</keyword>
<dbReference type="RefSeq" id="WP_272460681.1">
    <property type="nucleotide sequence ID" value="NZ_JAPFQL010000006.1"/>
</dbReference>
<evidence type="ECO:0000256" key="8">
    <source>
        <dbReference type="ARBA" id="ARBA00049902"/>
    </source>
</evidence>
<keyword evidence="10" id="KW-1133">Transmembrane helix</keyword>
<evidence type="ECO:0000256" key="5">
    <source>
        <dbReference type="ARBA" id="ARBA00022801"/>
    </source>
</evidence>
<keyword evidence="1" id="KW-0121">Carboxypeptidase</keyword>
<dbReference type="PANTHER" id="PTHR32282:SF34">
    <property type="entry name" value="PENICILLIN-BINDING PROTEIN 1A"/>
    <property type="match status" value="1"/>
</dbReference>
<dbReference type="InterPro" id="IPR036950">
    <property type="entry name" value="PBP_transglycosylase"/>
</dbReference>
<evidence type="ECO:0000256" key="2">
    <source>
        <dbReference type="ARBA" id="ARBA00022670"/>
    </source>
</evidence>
<keyword evidence="10" id="KW-0472">Membrane</keyword>
<dbReference type="Proteomes" id="UP001150259">
    <property type="component" value="Unassembled WGS sequence"/>
</dbReference>
<organism evidence="13 14">
    <name type="scientific">Intrasporangium calvum</name>
    <dbReference type="NCBI Taxonomy" id="53358"/>
    <lineage>
        <taxon>Bacteria</taxon>
        <taxon>Bacillati</taxon>
        <taxon>Actinomycetota</taxon>
        <taxon>Actinomycetes</taxon>
        <taxon>Micrococcales</taxon>
        <taxon>Intrasporangiaceae</taxon>
        <taxon>Intrasporangium</taxon>
    </lineage>
</organism>
<keyword evidence="6" id="KW-0511">Multifunctional enzyme</keyword>
<dbReference type="Pfam" id="PF00905">
    <property type="entry name" value="Transpeptidase"/>
    <property type="match status" value="1"/>
</dbReference>
<keyword evidence="14" id="KW-1185">Reference proteome</keyword>